<gene>
    <name evidence="2" type="ORF">EZS28_036346</name>
</gene>
<accession>A0A5J4UC93</accession>
<feature type="region of interest" description="Disordered" evidence="1">
    <location>
        <begin position="254"/>
        <end position="282"/>
    </location>
</feature>
<dbReference type="Proteomes" id="UP000324800">
    <property type="component" value="Unassembled WGS sequence"/>
</dbReference>
<evidence type="ECO:0000256" key="1">
    <source>
        <dbReference type="SAM" id="MobiDB-lite"/>
    </source>
</evidence>
<evidence type="ECO:0000313" key="3">
    <source>
        <dbReference type="Proteomes" id="UP000324800"/>
    </source>
</evidence>
<name>A0A5J4UC93_9EUKA</name>
<comment type="caution">
    <text evidence="2">The sequence shown here is derived from an EMBL/GenBank/DDBJ whole genome shotgun (WGS) entry which is preliminary data.</text>
</comment>
<evidence type="ECO:0000313" key="2">
    <source>
        <dbReference type="EMBL" id="KAA6368128.1"/>
    </source>
</evidence>
<dbReference type="EMBL" id="SNRW01017658">
    <property type="protein sequence ID" value="KAA6368128.1"/>
    <property type="molecule type" value="Genomic_DNA"/>
</dbReference>
<reference evidence="2 3" key="1">
    <citation type="submission" date="2019-03" db="EMBL/GenBank/DDBJ databases">
        <title>Single cell metagenomics reveals metabolic interactions within the superorganism composed of flagellate Streblomastix strix and complex community of Bacteroidetes bacteria on its surface.</title>
        <authorList>
            <person name="Treitli S.C."/>
            <person name="Kolisko M."/>
            <person name="Husnik F."/>
            <person name="Keeling P."/>
            <person name="Hampl V."/>
        </authorList>
    </citation>
    <scope>NUCLEOTIDE SEQUENCE [LARGE SCALE GENOMIC DNA]</scope>
    <source>
        <strain evidence="2">ST1C</strain>
    </source>
</reference>
<feature type="region of interest" description="Disordered" evidence="1">
    <location>
        <begin position="41"/>
        <end position="62"/>
    </location>
</feature>
<feature type="compositionally biased region" description="Basic and acidic residues" evidence="1">
    <location>
        <begin position="254"/>
        <end position="268"/>
    </location>
</feature>
<protein>
    <submittedName>
        <fullName evidence="2">Uncharacterized protein</fullName>
    </submittedName>
</protein>
<feature type="compositionally biased region" description="Polar residues" evidence="1">
    <location>
        <begin position="41"/>
        <end position="53"/>
    </location>
</feature>
<sequence length="282" mass="31349">MSSLVSELRLTEDHGTQVQRESILLRGPTFRLEPESISVLQSNEVNSQSNQGDVQRESDTLRGRPTDLIIGTETTGMRYGLDNLIHEGARMGDIINQMQDNTNEGLSIPWLEVENLQDVRRVELSDTTDNGCVSTYDINQSSEYRSVEKAEMEWKMEVGQKIFGGFEIVGPDNQGQQSKDVRFENTYILSNDGCGDNRMGRGIGENGGGNCSVNGTKINEKLLSEGDCNDRQHGQNGNEVEYQEMQSEKIDVVIGKKDPVSNEGHGRITTETTHSWNGEQSS</sequence>
<feature type="compositionally biased region" description="Polar residues" evidence="1">
    <location>
        <begin position="269"/>
        <end position="282"/>
    </location>
</feature>
<dbReference type="AlphaFoldDB" id="A0A5J4UC93"/>
<proteinExistence type="predicted"/>
<organism evidence="2 3">
    <name type="scientific">Streblomastix strix</name>
    <dbReference type="NCBI Taxonomy" id="222440"/>
    <lineage>
        <taxon>Eukaryota</taxon>
        <taxon>Metamonada</taxon>
        <taxon>Preaxostyla</taxon>
        <taxon>Oxymonadida</taxon>
        <taxon>Streblomastigidae</taxon>
        <taxon>Streblomastix</taxon>
    </lineage>
</organism>